<protein>
    <submittedName>
        <fullName evidence="1">Uncharacterized protein</fullName>
    </submittedName>
</protein>
<dbReference type="EMBL" id="BART01042368">
    <property type="protein sequence ID" value="GAH22584.1"/>
    <property type="molecule type" value="Genomic_DNA"/>
</dbReference>
<dbReference type="AlphaFoldDB" id="X1EZL5"/>
<evidence type="ECO:0000313" key="1">
    <source>
        <dbReference type="EMBL" id="GAH22584.1"/>
    </source>
</evidence>
<reference evidence="1" key="1">
    <citation type="journal article" date="2014" name="Front. Microbiol.">
        <title>High frequency of phylogenetically diverse reductive dehalogenase-homologous genes in deep subseafloor sedimentary metagenomes.</title>
        <authorList>
            <person name="Kawai M."/>
            <person name="Futagami T."/>
            <person name="Toyoda A."/>
            <person name="Takaki Y."/>
            <person name="Nishi S."/>
            <person name="Hori S."/>
            <person name="Arai W."/>
            <person name="Tsubouchi T."/>
            <person name="Morono Y."/>
            <person name="Uchiyama I."/>
            <person name="Ito T."/>
            <person name="Fujiyama A."/>
            <person name="Inagaki F."/>
            <person name="Takami H."/>
        </authorList>
    </citation>
    <scope>NUCLEOTIDE SEQUENCE</scope>
    <source>
        <strain evidence="1">Expedition CK06-06</strain>
    </source>
</reference>
<name>X1EZL5_9ZZZZ</name>
<accession>X1EZL5</accession>
<comment type="caution">
    <text evidence="1">The sequence shown here is derived from an EMBL/GenBank/DDBJ whole genome shotgun (WGS) entry which is preliminary data.</text>
</comment>
<proteinExistence type="predicted"/>
<feature type="non-terminal residue" evidence="1">
    <location>
        <position position="34"/>
    </location>
</feature>
<organism evidence="1">
    <name type="scientific">marine sediment metagenome</name>
    <dbReference type="NCBI Taxonomy" id="412755"/>
    <lineage>
        <taxon>unclassified sequences</taxon>
        <taxon>metagenomes</taxon>
        <taxon>ecological metagenomes</taxon>
    </lineage>
</organism>
<gene>
    <name evidence="1" type="ORF">S01H4_67388</name>
</gene>
<feature type="non-terminal residue" evidence="1">
    <location>
        <position position="1"/>
    </location>
</feature>
<sequence length="34" mass="3755">ISSDYLLNFNVTSDDSPVGLVPITIEVNDYETHS</sequence>